<proteinExistence type="predicted"/>
<dbReference type="AlphaFoldDB" id="A0A8X7T8J8"/>
<sequence length="442" mass="50059">MTSKRERATLAQKIQVLDYFHSSGSSQLKTVNKFRNEISISKSSLSEWLKRENDLRQSFAQDEFKSSKNSRRKVKFKYEKINRAMDMLVQSRLEKNEPITQPILRQHWSVYAHQYGVDDPKRLICFSHGWLNQFKKRHGLKRGSSLACGSLIQEPRTMGESEEANEGSLSDSSFDSVTNSKELGVETEKEPAYQLNRSMVIDTQLSEVAASPSPNTNDLAEDLRMVRDTGVSTSNTLEPNRASGTHLRPDSDSDETKLPSQTPPSLLDFRIRNRIRPLFLKHPLSNPSVEVSNVPDSDTEAIERLNKHHRSREKQPVQQQSDTTLDHLNTNASSPTGTADSIIGNDDTVDLTTTVSNTMDTASNHATQQQTESKGVQSANDNKHIENQVDVETFILTTADKFFRMNSQQYPETSKIYQSLKQAFIRELVIARKNVNKTQQQS</sequence>
<dbReference type="GO" id="GO:0003677">
    <property type="term" value="F:DNA binding"/>
    <property type="evidence" value="ECO:0007669"/>
    <property type="project" value="UniProtKB-KW"/>
</dbReference>
<feature type="region of interest" description="Disordered" evidence="2">
    <location>
        <begin position="363"/>
        <end position="384"/>
    </location>
</feature>
<feature type="compositionally biased region" description="Basic and acidic residues" evidence="2">
    <location>
        <begin position="247"/>
        <end position="257"/>
    </location>
</feature>
<evidence type="ECO:0000256" key="2">
    <source>
        <dbReference type="SAM" id="MobiDB-lite"/>
    </source>
</evidence>
<dbReference type="EMBL" id="JABWAB010000011">
    <property type="protein sequence ID" value="KAF6044356.1"/>
    <property type="molecule type" value="Genomic_DNA"/>
</dbReference>
<dbReference type="Gene3D" id="1.10.10.60">
    <property type="entry name" value="Homeodomain-like"/>
    <property type="match status" value="1"/>
</dbReference>
<feature type="compositionally biased region" description="Polar residues" evidence="2">
    <location>
        <begin position="316"/>
        <end position="339"/>
    </location>
</feature>
<dbReference type="Proteomes" id="UP000590412">
    <property type="component" value="Unassembled WGS sequence"/>
</dbReference>
<feature type="compositionally biased region" description="Polar residues" evidence="2">
    <location>
        <begin position="167"/>
        <end position="181"/>
    </location>
</feature>
<dbReference type="InterPro" id="IPR006600">
    <property type="entry name" value="HTH_CenpB_DNA-bd_dom"/>
</dbReference>
<dbReference type="InterPro" id="IPR009057">
    <property type="entry name" value="Homeodomain-like_sf"/>
</dbReference>
<dbReference type="Pfam" id="PF03221">
    <property type="entry name" value="HTH_Tnp_Tc5"/>
    <property type="match status" value="1"/>
</dbReference>
<gene>
    <name evidence="4" type="ORF">FOB60_005449</name>
</gene>
<accession>A0A8X7T8J8</accession>
<feature type="region of interest" description="Disordered" evidence="2">
    <location>
        <begin position="231"/>
        <end position="265"/>
    </location>
</feature>
<feature type="compositionally biased region" description="Polar residues" evidence="2">
    <location>
        <begin position="363"/>
        <end position="380"/>
    </location>
</feature>
<dbReference type="PROSITE" id="PS51253">
    <property type="entry name" value="HTH_CENPB"/>
    <property type="match status" value="1"/>
</dbReference>
<evidence type="ECO:0000259" key="3">
    <source>
        <dbReference type="PROSITE" id="PS51253"/>
    </source>
</evidence>
<evidence type="ECO:0000256" key="1">
    <source>
        <dbReference type="ARBA" id="ARBA00023125"/>
    </source>
</evidence>
<reference evidence="4" key="1">
    <citation type="submission" date="2020-03" db="EMBL/GenBank/DDBJ databases">
        <title>FDA dAtabase for Regulatory Grade micrObial Sequences (FDA-ARGOS): Supporting development and validation of Infectious Disease Dx tests.</title>
        <authorList>
            <person name="Campos J."/>
            <person name="Goldberg B."/>
            <person name="Tallon L."/>
            <person name="Sadzewicz L."/>
            <person name="Vavikolanu K."/>
            <person name="Mehta A."/>
            <person name="Aluvathingal J."/>
            <person name="Nadendla S."/>
            <person name="Nandy P."/>
            <person name="Geyer C."/>
            <person name="Yan Y."/>
            <person name="Sichtig H."/>
        </authorList>
    </citation>
    <scope>NUCLEOTIDE SEQUENCE [LARGE SCALE GENOMIC DNA]</scope>
    <source>
        <strain evidence="4">FDAARGOS_652</strain>
    </source>
</reference>
<comment type="caution">
    <text evidence="4">The sequence shown here is derived from an EMBL/GenBank/DDBJ whole genome shotgun (WGS) entry which is preliminary data.</text>
</comment>
<name>A0A8X7T8J8_CANPA</name>
<feature type="region of interest" description="Disordered" evidence="2">
    <location>
        <begin position="153"/>
        <end position="191"/>
    </location>
</feature>
<organism evidence="4 5">
    <name type="scientific">Candida parapsilosis</name>
    <name type="common">Yeast</name>
    <dbReference type="NCBI Taxonomy" id="5480"/>
    <lineage>
        <taxon>Eukaryota</taxon>
        <taxon>Fungi</taxon>
        <taxon>Dikarya</taxon>
        <taxon>Ascomycota</taxon>
        <taxon>Saccharomycotina</taxon>
        <taxon>Pichiomycetes</taxon>
        <taxon>Debaryomycetaceae</taxon>
        <taxon>Candida/Lodderomyces clade</taxon>
        <taxon>Candida</taxon>
    </lineage>
</organism>
<protein>
    <submittedName>
        <fullName evidence="4">Tc5 transposase DNA-binding domain family protein</fullName>
    </submittedName>
</protein>
<evidence type="ECO:0000313" key="5">
    <source>
        <dbReference type="Proteomes" id="UP000590412"/>
    </source>
</evidence>
<feature type="region of interest" description="Disordered" evidence="2">
    <location>
        <begin position="306"/>
        <end position="345"/>
    </location>
</feature>
<evidence type="ECO:0000313" key="4">
    <source>
        <dbReference type="EMBL" id="KAF6044356.1"/>
    </source>
</evidence>
<dbReference type="SUPFAM" id="SSF46689">
    <property type="entry name" value="Homeodomain-like"/>
    <property type="match status" value="1"/>
</dbReference>
<keyword evidence="1 4" id="KW-0238">DNA-binding</keyword>
<dbReference type="OrthoDB" id="2507562at2759"/>
<feature type="domain" description="HTH CENPB-type" evidence="3">
    <location>
        <begin position="69"/>
        <end position="144"/>
    </location>
</feature>